<protein>
    <recommendedName>
        <fullName evidence="2">DUF3108 domain-containing protein</fullName>
    </recommendedName>
</protein>
<evidence type="ECO:0000313" key="1">
    <source>
        <dbReference type="EMBL" id="SVB61577.1"/>
    </source>
</evidence>
<dbReference type="AlphaFoldDB" id="A0A382FHG8"/>
<organism evidence="1">
    <name type="scientific">marine metagenome</name>
    <dbReference type="NCBI Taxonomy" id="408172"/>
    <lineage>
        <taxon>unclassified sequences</taxon>
        <taxon>metagenomes</taxon>
        <taxon>ecological metagenomes</taxon>
    </lineage>
</organism>
<evidence type="ECO:0008006" key="2">
    <source>
        <dbReference type="Google" id="ProtNLM"/>
    </source>
</evidence>
<reference evidence="1" key="1">
    <citation type="submission" date="2018-05" db="EMBL/GenBank/DDBJ databases">
        <authorList>
            <person name="Lanie J.A."/>
            <person name="Ng W.-L."/>
            <person name="Kazmierczak K.M."/>
            <person name="Andrzejewski T.M."/>
            <person name="Davidsen T.M."/>
            <person name="Wayne K.J."/>
            <person name="Tettelin H."/>
            <person name="Glass J.I."/>
            <person name="Rusch D."/>
            <person name="Podicherti R."/>
            <person name="Tsui H.-C.T."/>
            <person name="Winkler M.E."/>
        </authorList>
    </citation>
    <scope>NUCLEOTIDE SEQUENCE</scope>
</reference>
<dbReference type="EMBL" id="UINC01049601">
    <property type="protein sequence ID" value="SVB61577.1"/>
    <property type="molecule type" value="Genomic_DNA"/>
</dbReference>
<proteinExistence type="predicted"/>
<sequence length="234" mass="27111">MNRILIYLFLTGVVTSQSYSVTILGFHAADVNQTIHDSGRIEFTTQNRGLFDLIWPANNYYDTRFDPVNFSLISWKKSIRQGSYKESLSARMDSTDILVYNKNHKVNLSKPALTIFTMLGMIQSKGPETLDTKWFQYEHEGKLGKARFVWADSSKAWNGQDSILCNHYRLDINIIDSLTSVSNRTDYFMEQIILSGVVREVWVSRLKPRKIIAAKVKTPWISLWAHIIETKEHW</sequence>
<name>A0A382FHG8_9ZZZZ</name>
<gene>
    <name evidence="1" type="ORF">METZ01_LOCUS214431</name>
</gene>
<accession>A0A382FHG8</accession>